<keyword evidence="2" id="KW-1185">Reference proteome</keyword>
<name>A0A369JGV9_HYPMA</name>
<gene>
    <name evidence="1" type="ORF">Hypma_014658</name>
</gene>
<sequence length="256" mass="28745">MLATHKREDKVPFESIYIILSPQPRRRVLRWAQDNLFSPTSVKDRKVNTAPSKRPLRSMDGSFYCPRDITDAVNLSLDEDDGLIVSDLELEASPRNCLLSMTKGSALGYEGHQAYDLDDRAQLLSPLDLDLVFDFPSQDTWIDRGRENILHLRDDKCEDSAGEPNTLMCPGDFADLESGAAEPPHETWVAELLRNGIDFLNTDGQADCAQSDHKTVVVAMGWARDDFESTVDHDHGMGSGDDFSSRETMWLKDLNI</sequence>
<dbReference type="Proteomes" id="UP000076154">
    <property type="component" value="Unassembled WGS sequence"/>
</dbReference>
<comment type="caution">
    <text evidence="1">The sequence shown here is derived from an EMBL/GenBank/DDBJ whole genome shotgun (WGS) entry which is preliminary data.</text>
</comment>
<evidence type="ECO:0000313" key="1">
    <source>
        <dbReference type="EMBL" id="RDB18644.1"/>
    </source>
</evidence>
<evidence type="ECO:0000313" key="2">
    <source>
        <dbReference type="Proteomes" id="UP000076154"/>
    </source>
</evidence>
<organism evidence="1 2">
    <name type="scientific">Hypsizygus marmoreus</name>
    <name type="common">White beech mushroom</name>
    <name type="synonym">Agaricus marmoreus</name>
    <dbReference type="NCBI Taxonomy" id="39966"/>
    <lineage>
        <taxon>Eukaryota</taxon>
        <taxon>Fungi</taxon>
        <taxon>Dikarya</taxon>
        <taxon>Basidiomycota</taxon>
        <taxon>Agaricomycotina</taxon>
        <taxon>Agaricomycetes</taxon>
        <taxon>Agaricomycetidae</taxon>
        <taxon>Agaricales</taxon>
        <taxon>Tricholomatineae</taxon>
        <taxon>Lyophyllaceae</taxon>
        <taxon>Hypsizygus</taxon>
    </lineage>
</organism>
<reference evidence="1" key="1">
    <citation type="submission" date="2018-04" db="EMBL/GenBank/DDBJ databases">
        <title>Whole genome sequencing of Hypsizygus marmoreus.</title>
        <authorList>
            <person name="Choi I.-G."/>
            <person name="Min B."/>
            <person name="Kim J.-G."/>
            <person name="Kim S."/>
            <person name="Oh Y.-L."/>
            <person name="Kong W.-S."/>
            <person name="Park H."/>
            <person name="Jeong J."/>
            <person name="Song E.-S."/>
        </authorList>
    </citation>
    <scope>NUCLEOTIDE SEQUENCE [LARGE SCALE GENOMIC DNA]</scope>
    <source>
        <strain evidence="1">51987-8</strain>
    </source>
</reference>
<protein>
    <submittedName>
        <fullName evidence="1">Uncharacterized protein</fullName>
    </submittedName>
</protein>
<dbReference type="EMBL" id="LUEZ02000090">
    <property type="protein sequence ID" value="RDB18644.1"/>
    <property type="molecule type" value="Genomic_DNA"/>
</dbReference>
<dbReference type="InParanoid" id="A0A369JGV9"/>
<dbReference type="AlphaFoldDB" id="A0A369JGV9"/>
<accession>A0A369JGV9</accession>
<proteinExistence type="predicted"/>